<dbReference type="eggNOG" id="arCOG05489">
    <property type="taxonomic scope" value="Archaea"/>
</dbReference>
<dbReference type="RefSeq" id="WP_013129581.1">
    <property type="nucleotide sequence ID" value="NC_014160.1"/>
</dbReference>
<dbReference type="Proteomes" id="UP000002376">
    <property type="component" value="Chromosome"/>
</dbReference>
<name>D5U1I8_THEAM</name>
<dbReference type="OrthoDB" id="36293at2157"/>
<dbReference type="GeneID" id="9165730"/>
<evidence type="ECO:0000313" key="2">
    <source>
        <dbReference type="Proteomes" id="UP000002376"/>
    </source>
</evidence>
<reference evidence="1 2" key="1">
    <citation type="journal article" date="2010" name="Stand. Genomic Sci.">
        <title>Complete genome sequence of Thermosphaera aggregans type strain (M11TL).</title>
        <authorList>
            <person name="Spring S."/>
            <person name="Rachel R."/>
            <person name="Lapidus A."/>
            <person name="Davenport K."/>
            <person name="Tice H."/>
            <person name="Copeland A."/>
            <person name="Cheng J.F."/>
            <person name="Lucas S."/>
            <person name="Chen F."/>
            <person name="Nolan M."/>
            <person name="Bruce D."/>
            <person name="Goodwin L."/>
            <person name="Pitluck S."/>
            <person name="Ivanova N."/>
            <person name="Mavromatis K."/>
            <person name="Ovchinnikova G."/>
            <person name="Pati A."/>
            <person name="Chen A."/>
            <person name="Palaniappan K."/>
            <person name="Land M."/>
            <person name="Hauser L."/>
            <person name="Chang Y.J."/>
            <person name="Jeffries C.C."/>
            <person name="Brettin T."/>
            <person name="Detter J.C."/>
            <person name="Tapia R."/>
            <person name="Han C."/>
            <person name="Heimerl T."/>
            <person name="Weikl F."/>
            <person name="Brambilla E."/>
            <person name="Goker M."/>
            <person name="Bristow J."/>
            <person name="Eisen J.A."/>
            <person name="Markowitz V."/>
            <person name="Hugenholtz P."/>
            <person name="Kyrpides N.C."/>
            <person name="Klenk H.P."/>
        </authorList>
    </citation>
    <scope>NUCLEOTIDE SEQUENCE [LARGE SCALE GENOMIC DNA]</scope>
    <source>
        <strain evidence="2">DSM 11486 / M11TL</strain>
    </source>
</reference>
<reference key="3">
    <citation type="submission" date="2010-02" db="EMBL/GenBank/DDBJ databases">
        <title>Complete genome sequence of Thermosphaera aggregans type strain (M11TL).</title>
        <authorList>
            <consortium name="US DOE Joint Genome Institute (JGI-PGF)"/>
            <person name="Spring S."/>
            <person name="Lapidus A."/>
            <person name="Munk C."/>
            <person name="Schroeder M."/>
            <person name="Glavina Del Rio T."/>
            <person name="Tice H."/>
            <person name="Copeland A."/>
            <person name="Cheng J.-F."/>
            <person name="Lucas S."/>
            <person name="Chen F."/>
            <person name="Nolan M."/>
            <person name="Bruce D."/>
            <person name="Goodwin L."/>
            <person name="Pitluck S."/>
            <person name="Ivanova N."/>
            <person name="Mavromatis K."/>
            <person name="Ovchinnikova G."/>
            <person name="Pati A."/>
            <person name="Chen A."/>
            <person name="Palaniappan K."/>
            <person name="Land M."/>
            <person name="Hauser L."/>
            <person name="Chang Y.-J."/>
            <person name="Jeffries C.C."/>
            <person name="Brettin T."/>
            <person name="Detter J.C."/>
            <person name="Tapia R."/>
            <person name="Han C."/>
            <person name="Chain P."/>
            <person name="Heimerl T."/>
            <person name="Weik F."/>
            <person name="Goker M."/>
            <person name="Rachel R."/>
            <person name="Bristow J."/>
            <person name="Eisen J.A."/>
            <person name="Markowitz V."/>
            <person name="Hugenholtz P."/>
            <person name="Kyrpides N.C."/>
            <person name="Klenk H.-P."/>
        </authorList>
    </citation>
    <scope>NUCLEOTIDE SEQUENCE</scope>
    <source>
        <strain>DSM 11486</strain>
    </source>
</reference>
<keyword evidence="2" id="KW-1185">Reference proteome</keyword>
<organism evidence="1 2">
    <name type="scientific">Thermosphaera aggregans (strain DSM 11486 / M11TL)</name>
    <dbReference type="NCBI Taxonomy" id="633148"/>
    <lineage>
        <taxon>Archaea</taxon>
        <taxon>Thermoproteota</taxon>
        <taxon>Thermoprotei</taxon>
        <taxon>Desulfurococcales</taxon>
        <taxon>Desulfurococcaceae</taxon>
        <taxon>Thermosphaera</taxon>
    </lineage>
</organism>
<dbReference type="HOGENOM" id="CLU_1412424_0_0_2"/>
<dbReference type="STRING" id="633148.Tagg_0715"/>
<proteinExistence type="predicted"/>
<dbReference type="EMBL" id="CP001939">
    <property type="protein sequence ID" value="ADG90988.1"/>
    <property type="molecule type" value="Genomic_DNA"/>
</dbReference>
<accession>D5U1I8</accession>
<sequence length="174" mass="20182">MNEPFPVFANGFFTVQENGVFNEIILFEYYDPGGYYASLLSDQNRLDEELETLSRNMQFYLDLEKVLINGSESPPTVLNVNIGFRGDPRRPYILFIITFKGKLARGLNTYENYYDEEVAEYDYEVVWLFPAKARVVEADLGVPYKVEAGGRVLRFNVKRGTRVRGFEKILFEID</sequence>
<dbReference type="AlphaFoldDB" id="D5U1I8"/>
<protein>
    <submittedName>
        <fullName evidence="1">Uncharacterized protein</fullName>
    </submittedName>
</protein>
<dbReference type="KEGG" id="tag:Tagg_0715"/>
<reference evidence="2" key="2">
    <citation type="journal article" date="2010" name="Stand. Genomic Sci.">
        <title>Complete genome sequence of Thermosphaera aggregans type strain (M11TLT).</title>
        <authorList>
            <person name="Spring S."/>
            <person name="Rachel R."/>
            <person name="Lapidus A."/>
            <person name="Davenport K."/>
            <person name="Tice H."/>
            <person name="Copeland A."/>
            <person name="Cheng J.-F."/>
            <person name="Lucas S."/>
            <person name="Chen F."/>
            <person name="Nolan M."/>
            <person name="Bruce D."/>
            <person name="Goodwin L."/>
            <person name="Pitluck S."/>
            <person name="Ivanova N."/>
            <person name="Mavromatis K."/>
            <person name="Ovchinnikova G."/>
            <person name="Pati A."/>
            <person name="Chen A."/>
            <person name="Palaniappan K."/>
            <person name="Land M."/>
            <person name="Hauser L."/>
            <person name="Chang Y.-J."/>
            <person name="Jeffries C.C."/>
            <person name="Brettin T."/>
            <person name="Detter J.C."/>
            <person name="Tapia R."/>
            <person name="Han C."/>
            <person name="Heimerl T."/>
            <person name="Weikl F."/>
            <person name="Brambilla E."/>
            <person name="Goker M."/>
            <person name="Bristow J."/>
            <person name="Eisen J.A."/>
            <person name="Markowitz V."/>
            <person name="Hugenholtz P."/>
            <person name="Kyrpides N.C."/>
            <person name="Klenk H.-P."/>
        </authorList>
    </citation>
    <scope>NUCLEOTIDE SEQUENCE [LARGE SCALE GENOMIC DNA]</scope>
    <source>
        <strain evidence="2">DSM 11486 / M11TL</strain>
    </source>
</reference>
<gene>
    <name evidence="1" type="ordered locus">Tagg_0715</name>
</gene>
<evidence type="ECO:0000313" key="1">
    <source>
        <dbReference type="EMBL" id="ADG90988.1"/>
    </source>
</evidence>